<feature type="signal peptide" evidence="1">
    <location>
        <begin position="1"/>
        <end position="28"/>
    </location>
</feature>
<name>A0AAU7LMF1_9BURK</name>
<reference evidence="2" key="1">
    <citation type="submission" date="2024-05" db="EMBL/GenBank/DDBJ databases">
        <authorList>
            <person name="Bunk B."/>
            <person name="Swiderski J."/>
            <person name="Sproer C."/>
            <person name="Thiel V."/>
        </authorList>
    </citation>
    <scope>NUCLEOTIDE SEQUENCE</scope>
    <source>
        <strain evidence="2">DSM 17735</strain>
    </source>
</reference>
<dbReference type="InterPro" id="IPR036280">
    <property type="entry name" value="Multihaem_cyt_sf"/>
</dbReference>
<dbReference type="InterPro" id="IPR018588">
    <property type="entry name" value="Dihaem_cytochrome-c"/>
</dbReference>
<dbReference type="Pfam" id="PF09626">
    <property type="entry name" value="DHC"/>
    <property type="match status" value="1"/>
</dbReference>
<organism evidence="2">
    <name type="scientific">Polaromonas hydrogenivorans</name>
    <dbReference type="NCBI Taxonomy" id="335476"/>
    <lineage>
        <taxon>Bacteria</taxon>
        <taxon>Pseudomonadati</taxon>
        <taxon>Pseudomonadota</taxon>
        <taxon>Betaproteobacteria</taxon>
        <taxon>Burkholderiales</taxon>
        <taxon>Comamonadaceae</taxon>
        <taxon>Polaromonas</taxon>
    </lineage>
</organism>
<evidence type="ECO:0000256" key="1">
    <source>
        <dbReference type="SAM" id="SignalP"/>
    </source>
</evidence>
<dbReference type="SUPFAM" id="SSF48695">
    <property type="entry name" value="Multiheme cytochromes"/>
    <property type="match status" value="1"/>
</dbReference>
<dbReference type="AlphaFoldDB" id="A0AAU7LMF1"/>
<evidence type="ECO:0000313" key="2">
    <source>
        <dbReference type="EMBL" id="XBP68800.1"/>
    </source>
</evidence>
<proteinExistence type="predicted"/>
<sequence>MSFRFPSLSTKVLFGLLATICATQAAMADGDRRMVPLLPQYKQECAACHLAYPPGMLPAASWKRVMASLPRHYGTDASLDPATVKELSTWLGAHAGTYKRVSEEPPQDRITTSSWFERKHREVTNDAWKRAAIGSRANCAACHTRADKGDFDEDNVRIPK</sequence>
<accession>A0AAU7LMF1</accession>
<keyword evidence="1" id="KW-0732">Signal</keyword>
<feature type="chain" id="PRO_5043470519" evidence="1">
    <location>
        <begin position="29"/>
        <end position="160"/>
    </location>
</feature>
<gene>
    <name evidence="2" type="ORF">ABLV49_12875</name>
</gene>
<protein>
    <submittedName>
        <fullName evidence="2">Diheme cytochrome c</fullName>
    </submittedName>
</protein>
<dbReference type="RefSeq" id="WP_349276944.1">
    <property type="nucleotide sequence ID" value="NZ_CBCSCU010000022.1"/>
</dbReference>
<dbReference type="EMBL" id="CP157675">
    <property type="protein sequence ID" value="XBP68800.1"/>
    <property type="molecule type" value="Genomic_DNA"/>
</dbReference>